<evidence type="ECO:0000313" key="3">
    <source>
        <dbReference type="Proteomes" id="UP000594873"/>
    </source>
</evidence>
<dbReference type="KEGG" id="sflv:IC614_07180"/>
<protein>
    <submittedName>
        <fullName evidence="2">Uncharacterized protein</fullName>
    </submittedName>
</protein>
<evidence type="ECO:0000256" key="1">
    <source>
        <dbReference type="SAM" id="SignalP"/>
    </source>
</evidence>
<dbReference type="AlphaFoldDB" id="A0A7T2GI61"/>
<organism evidence="2 3">
    <name type="scientific">Allosphingosinicella flava</name>
    <dbReference type="NCBI Taxonomy" id="2771430"/>
    <lineage>
        <taxon>Bacteria</taxon>
        <taxon>Pseudomonadati</taxon>
        <taxon>Pseudomonadota</taxon>
        <taxon>Alphaproteobacteria</taxon>
        <taxon>Sphingomonadales</taxon>
        <taxon>Sphingomonadaceae</taxon>
        <taxon>Allosphingosinicella</taxon>
    </lineage>
</organism>
<feature type="chain" id="PRO_5032718049" evidence="1">
    <location>
        <begin position="19"/>
        <end position="189"/>
    </location>
</feature>
<accession>A0A7T2GI61</accession>
<keyword evidence="1" id="KW-0732">Signal</keyword>
<evidence type="ECO:0000313" key="2">
    <source>
        <dbReference type="EMBL" id="QPQ54152.1"/>
    </source>
</evidence>
<name>A0A7T2GI61_9SPHN</name>
<keyword evidence="3" id="KW-1185">Reference proteome</keyword>
<dbReference type="RefSeq" id="WP_200970680.1">
    <property type="nucleotide sequence ID" value="NZ_CP065592.1"/>
</dbReference>
<dbReference type="EMBL" id="CP065592">
    <property type="protein sequence ID" value="QPQ54152.1"/>
    <property type="molecule type" value="Genomic_DNA"/>
</dbReference>
<dbReference type="Proteomes" id="UP000594873">
    <property type="component" value="Chromosome"/>
</dbReference>
<reference evidence="2 3" key="1">
    <citation type="submission" date="2020-11" db="EMBL/GenBank/DDBJ databases">
        <title>Genome seq and assembly of Sphingosinicella sp.</title>
        <authorList>
            <person name="Chhetri G."/>
        </authorList>
    </citation>
    <scope>NUCLEOTIDE SEQUENCE [LARGE SCALE GENOMIC DNA]</scope>
    <source>
        <strain evidence="2 3">UDD2</strain>
    </source>
</reference>
<feature type="signal peptide" evidence="1">
    <location>
        <begin position="1"/>
        <end position="18"/>
    </location>
</feature>
<proteinExistence type="predicted"/>
<gene>
    <name evidence="2" type="ORF">IC614_07180</name>
</gene>
<sequence length="189" mass="20566">MSVTAVLALIAAAPSAYPADAVLTAFEEACANVVDLDLARRELGKTEWQEFTPEVGTPVEKLISLGKEMLGDSIKMRPTHAFRRTVAGESLHLILSGVEMEGIWLNGCRLYDFEEERRIDPALVTAGLHRDPAETIERAGVLAKTVWEPGYKAEHEAMELYHIPKESPAKQALGVSGISLVAKAQGTLE</sequence>